<reference evidence="2" key="1">
    <citation type="submission" date="2017-03" db="EMBL/GenBank/DDBJ databases">
        <authorList>
            <person name="Lund M.B."/>
        </authorList>
    </citation>
    <scope>NUCLEOTIDE SEQUENCE [LARGE SCALE GENOMIC DNA]</scope>
</reference>
<proteinExistence type="predicted"/>
<dbReference type="SUPFAM" id="SSF88659">
    <property type="entry name" value="Sigma3 and sigma4 domains of RNA polymerase sigma factors"/>
    <property type="match status" value="1"/>
</dbReference>
<protein>
    <submittedName>
        <fullName evidence="1">Uncharacterized protein</fullName>
    </submittedName>
</protein>
<dbReference type="Proteomes" id="UP000219994">
    <property type="component" value="Unassembled WGS sequence"/>
</dbReference>
<gene>
    <name evidence="1" type="ORF">B5766_00695</name>
</gene>
<evidence type="ECO:0000313" key="1">
    <source>
        <dbReference type="EMBL" id="PDQ36438.1"/>
    </source>
</evidence>
<name>A0A2A6FUV8_9MICO</name>
<sequence length="138" mass="15399">MHRSEALANLSTPATSLVRMANSGKLQALLAGPVRGERRSIASQRRLTEMDRTDLVASYRTGRTVDELAVAFEINRQTVMKHLRDAGVIMRNVIQEHELMEALKLAETGLSANQIGIRLRRDPKTIRSVLARAQLQNV</sequence>
<evidence type="ECO:0000313" key="2">
    <source>
        <dbReference type="Proteomes" id="UP000219994"/>
    </source>
</evidence>
<organism evidence="1 2">
    <name type="scientific">Candidatus Lumbricidiphila eiseniae</name>
    <dbReference type="NCBI Taxonomy" id="1969409"/>
    <lineage>
        <taxon>Bacteria</taxon>
        <taxon>Bacillati</taxon>
        <taxon>Actinomycetota</taxon>
        <taxon>Actinomycetes</taxon>
        <taxon>Micrococcales</taxon>
        <taxon>Microbacteriaceae</taxon>
        <taxon>Candidatus Lumbricidiphila</taxon>
    </lineage>
</organism>
<dbReference type="EMBL" id="NAEP01000014">
    <property type="protein sequence ID" value="PDQ36438.1"/>
    <property type="molecule type" value="Genomic_DNA"/>
</dbReference>
<comment type="caution">
    <text evidence="1">The sequence shown here is derived from an EMBL/GenBank/DDBJ whole genome shotgun (WGS) entry which is preliminary data.</text>
</comment>
<dbReference type="AlphaFoldDB" id="A0A2A6FUV8"/>
<accession>A0A2A6FUV8</accession>
<dbReference type="InterPro" id="IPR013324">
    <property type="entry name" value="RNA_pol_sigma_r3/r4-like"/>
</dbReference>
<dbReference type="Gene3D" id="1.10.10.60">
    <property type="entry name" value="Homeodomain-like"/>
    <property type="match status" value="1"/>
</dbReference>